<feature type="repeat" description="ANK" evidence="3">
    <location>
        <begin position="110"/>
        <end position="142"/>
    </location>
</feature>
<dbReference type="OrthoDB" id="6020170at2"/>
<evidence type="ECO:0000256" key="1">
    <source>
        <dbReference type="ARBA" id="ARBA00022737"/>
    </source>
</evidence>
<proteinExistence type="predicted"/>
<dbReference type="SMART" id="SM00248">
    <property type="entry name" value="ANK"/>
    <property type="match status" value="5"/>
</dbReference>
<gene>
    <name evidence="4" type="ORF">IP90_03057</name>
</gene>
<dbReference type="Gene3D" id="1.25.40.20">
    <property type="entry name" value="Ankyrin repeat-containing domain"/>
    <property type="match status" value="2"/>
</dbReference>
<dbReference type="PROSITE" id="PS50297">
    <property type="entry name" value="ANK_REP_REGION"/>
    <property type="match status" value="2"/>
</dbReference>
<dbReference type="RefSeq" id="WP_158635379.1">
    <property type="nucleotide sequence ID" value="NZ_VLKN01000009.1"/>
</dbReference>
<keyword evidence="2 3" id="KW-0040">ANK repeat</keyword>
<evidence type="ECO:0000313" key="4">
    <source>
        <dbReference type="EMBL" id="TWH99749.1"/>
    </source>
</evidence>
<comment type="caution">
    <text evidence="4">The sequence shown here is derived from an EMBL/GenBank/DDBJ whole genome shotgun (WGS) entry which is preliminary data.</text>
</comment>
<dbReference type="InterPro" id="IPR002110">
    <property type="entry name" value="Ankyrin_rpt"/>
</dbReference>
<keyword evidence="1" id="KW-0677">Repeat</keyword>
<reference evidence="4 5" key="1">
    <citation type="journal article" date="2015" name="Stand. Genomic Sci.">
        <title>Genomic Encyclopedia of Bacterial and Archaeal Type Strains, Phase III: the genomes of soil and plant-associated and newly described type strains.</title>
        <authorList>
            <person name="Whitman W.B."/>
            <person name="Woyke T."/>
            <person name="Klenk H.P."/>
            <person name="Zhou Y."/>
            <person name="Lilburn T.G."/>
            <person name="Beck B.J."/>
            <person name="De Vos P."/>
            <person name="Vandamme P."/>
            <person name="Eisen J.A."/>
            <person name="Garrity G."/>
            <person name="Hugenholtz P."/>
            <person name="Kyrpides N.C."/>
        </authorList>
    </citation>
    <scope>NUCLEOTIDE SEQUENCE [LARGE SCALE GENOMIC DNA]</scope>
    <source>
        <strain evidence="4 5">CGMCC 1.10821</strain>
    </source>
</reference>
<dbReference type="PROSITE" id="PS50088">
    <property type="entry name" value="ANK_REPEAT"/>
    <property type="match status" value="3"/>
</dbReference>
<evidence type="ECO:0000313" key="5">
    <source>
        <dbReference type="Proteomes" id="UP000315167"/>
    </source>
</evidence>
<accession>A0A562KWE0</accession>
<dbReference type="AlphaFoldDB" id="A0A562KWE0"/>
<keyword evidence="5" id="KW-1185">Reference proteome</keyword>
<organism evidence="4 5">
    <name type="scientific">Luteimonas cucumeris</name>
    <dbReference type="NCBI Taxonomy" id="985012"/>
    <lineage>
        <taxon>Bacteria</taxon>
        <taxon>Pseudomonadati</taxon>
        <taxon>Pseudomonadota</taxon>
        <taxon>Gammaproteobacteria</taxon>
        <taxon>Lysobacterales</taxon>
        <taxon>Lysobacteraceae</taxon>
        <taxon>Luteimonas</taxon>
    </lineage>
</organism>
<feature type="repeat" description="ANK" evidence="3">
    <location>
        <begin position="143"/>
        <end position="175"/>
    </location>
</feature>
<dbReference type="Proteomes" id="UP000315167">
    <property type="component" value="Unassembled WGS sequence"/>
</dbReference>
<sequence length="220" mass="23215">MTSGKTFADPATALLADAVKAGDAARIKELVAGGANPNAQGEHGTTMLQWAMLNDSRKGFDALLAAGADPARGNDDGMTTVHLAAMADRESWLRALLDHGASPDTPNTVTQATPLMSALLAERADNADLLLEAGAKVGAADRQDNTALHLAAKINETARVLQLLEAGADPNAKNAQGVTFQRYLFMTPDASLNGEARREREAVRQWLRQHNVAIEGATSH</sequence>
<dbReference type="EMBL" id="VLKN01000009">
    <property type="protein sequence ID" value="TWH99749.1"/>
    <property type="molecule type" value="Genomic_DNA"/>
</dbReference>
<evidence type="ECO:0000256" key="3">
    <source>
        <dbReference type="PROSITE-ProRule" id="PRU00023"/>
    </source>
</evidence>
<feature type="repeat" description="ANK" evidence="3">
    <location>
        <begin position="76"/>
        <end position="108"/>
    </location>
</feature>
<dbReference type="SUPFAM" id="SSF48403">
    <property type="entry name" value="Ankyrin repeat"/>
    <property type="match status" value="1"/>
</dbReference>
<name>A0A562KWE0_9GAMM</name>
<dbReference type="InterPro" id="IPR036770">
    <property type="entry name" value="Ankyrin_rpt-contain_sf"/>
</dbReference>
<evidence type="ECO:0000256" key="2">
    <source>
        <dbReference type="ARBA" id="ARBA00023043"/>
    </source>
</evidence>
<protein>
    <submittedName>
        <fullName evidence="4">Uncharacterized protein</fullName>
    </submittedName>
</protein>
<dbReference type="Pfam" id="PF00023">
    <property type="entry name" value="Ank"/>
    <property type="match status" value="1"/>
</dbReference>
<dbReference type="Pfam" id="PF12796">
    <property type="entry name" value="Ank_2"/>
    <property type="match status" value="1"/>
</dbReference>
<dbReference type="PANTHER" id="PTHR24171">
    <property type="entry name" value="ANKYRIN REPEAT DOMAIN-CONTAINING PROTEIN 39-RELATED"/>
    <property type="match status" value="1"/>
</dbReference>